<dbReference type="KEGG" id="gur:Gura_0348"/>
<dbReference type="SUPFAM" id="SSF140990">
    <property type="entry name" value="FtsH protease domain-like"/>
    <property type="match status" value="1"/>
</dbReference>
<dbReference type="GO" id="GO:0004176">
    <property type="term" value="F:ATP-dependent peptidase activity"/>
    <property type="evidence" value="ECO:0007669"/>
    <property type="project" value="InterPro"/>
</dbReference>
<dbReference type="Proteomes" id="UP000006695">
    <property type="component" value="Chromosome"/>
</dbReference>
<sequence length="172" mass="18942">MMMPNRQRLAYHEAGHAVMQTLLGRGRFAVAEVSIADGTSCVGTLLRKQGHSLLGGNADLNLYELGLATLAGIAAENRYFEDNAPADEDKRWGAASDIDEWENACRRLYPDGRQTRLVGLNVMRKLHEIFNAPATWRTVEELAGILMKKETVAGEELQGLLSGLLENSFVGR</sequence>
<name>A5GCZ0_GEOUR</name>
<dbReference type="InterPro" id="IPR037219">
    <property type="entry name" value="Peptidase_M41-like"/>
</dbReference>
<reference evidence="1 2" key="1">
    <citation type="submission" date="2007-05" db="EMBL/GenBank/DDBJ databases">
        <title>Complete sequence of Geobacter uraniireducens Rf4.</title>
        <authorList>
            <consortium name="US DOE Joint Genome Institute"/>
            <person name="Copeland A."/>
            <person name="Lucas S."/>
            <person name="Lapidus A."/>
            <person name="Barry K."/>
            <person name="Detter J.C."/>
            <person name="Glavina del Rio T."/>
            <person name="Hammon N."/>
            <person name="Israni S."/>
            <person name="Dalin E."/>
            <person name="Tice H."/>
            <person name="Pitluck S."/>
            <person name="Chertkov O."/>
            <person name="Brettin T."/>
            <person name="Bruce D."/>
            <person name="Han C."/>
            <person name="Schmutz J."/>
            <person name="Larimer F."/>
            <person name="Land M."/>
            <person name="Hauser L."/>
            <person name="Kyrpides N."/>
            <person name="Mikhailova N."/>
            <person name="Shelobolina E."/>
            <person name="Aklujkar M."/>
            <person name="Lovley D."/>
            <person name="Richardson P."/>
        </authorList>
    </citation>
    <scope>NUCLEOTIDE SEQUENCE [LARGE SCALE GENOMIC DNA]</scope>
    <source>
        <strain evidence="1 2">Rf4</strain>
    </source>
</reference>
<proteinExistence type="predicted"/>
<dbReference type="GO" id="GO:0004222">
    <property type="term" value="F:metalloendopeptidase activity"/>
    <property type="evidence" value="ECO:0007669"/>
    <property type="project" value="InterPro"/>
</dbReference>
<accession>A5GCZ0</accession>
<gene>
    <name evidence="1" type="ordered locus">Gura_0348</name>
</gene>
<dbReference type="Gene3D" id="1.20.58.760">
    <property type="entry name" value="Peptidase M41"/>
    <property type="match status" value="1"/>
</dbReference>
<dbReference type="AlphaFoldDB" id="A5GCZ0"/>
<evidence type="ECO:0000313" key="2">
    <source>
        <dbReference type="Proteomes" id="UP000006695"/>
    </source>
</evidence>
<dbReference type="STRING" id="351605.Gura_0348"/>
<dbReference type="GO" id="GO:0006508">
    <property type="term" value="P:proteolysis"/>
    <property type="evidence" value="ECO:0007669"/>
    <property type="project" value="InterPro"/>
</dbReference>
<dbReference type="RefSeq" id="WP_011937290.1">
    <property type="nucleotide sequence ID" value="NC_009483.1"/>
</dbReference>
<dbReference type="OrthoDB" id="6064590at2"/>
<evidence type="ECO:0000313" key="1">
    <source>
        <dbReference type="EMBL" id="ABQ24564.1"/>
    </source>
</evidence>
<dbReference type="GO" id="GO:0005524">
    <property type="term" value="F:ATP binding"/>
    <property type="evidence" value="ECO:0007669"/>
    <property type="project" value="InterPro"/>
</dbReference>
<keyword evidence="2" id="KW-1185">Reference proteome</keyword>
<dbReference type="HOGENOM" id="CLU_109819_0_0_7"/>
<protein>
    <recommendedName>
        <fullName evidence="3">Peptidase M41 domain-containing protein</fullName>
    </recommendedName>
</protein>
<organism evidence="1 2">
    <name type="scientific">Geotalea uraniireducens (strain Rf4)</name>
    <name type="common">Geobacter uraniireducens</name>
    <dbReference type="NCBI Taxonomy" id="351605"/>
    <lineage>
        <taxon>Bacteria</taxon>
        <taxon>Pseudomonadati</taxon>
        <taxon>Thermodesulfobacteriota</taxon>
        <taxon>Desulfuromonadia</taxon>
        <taxon>Geobacterales</taxon>
        <taxon>Geobacteraceae</taxon>
        <taxon>Geotalea</taxon>
    </lineage>
</organism>
<dbReference type="EMBL" id="CP000698">
    <property type="protein sequence ID" value="ABQ24564.1"/>
    <property type="molecule type" value="Genomic_DNA"/>
</dbReference>
<evidence type="ECO:0008006" key="3">
    <source>
        <dbReference type="Google" id="ProtNLM"/>
    </source>
</evidence>